<feature type="non-terminal residue" evidence="8">
    <location>
        <position position="1"/>
    </location>
</feature>
<dbReference type="AlphaFoldDB" id="A0A371HEV6"/>
<evidence type="ECO:0000256" key="4">
    <source>
        <dbReference type="ARBA" id="ARBA00022759"/>
    </source>
</evidence>
<organism evidence="8 9">
    <name type="scientific">Mucuna pruriens</name>
    <name type="common">Velvet bean</name>
    <name type="synonym">Dolichos pruriens</name>
    <dbReference type="NCBI Taxonomy" id="157652"/>
    <lineage>
        <taxon>Eukaryota</taxon>
        <taxon>Viridiplantae</taxon>
        <taxon>Streptophyta</taxon>
        <taxon>Embryophyta</taxon>
        <taxon>Tracheophyta</taxon>
        <taxon>Spermatophyta</taxon>
        <taxon>Magnoliopsida</taxon>
        <taxon>eudicotyledons</taxon>
        <taxon>Gunneridae</taxon>
        <taxon>Pentapetalae</taxon>
        <taxon>rosids</taxon>
        <taxon>fabids</taxon>
        <taxon>Fabales</taxon>
        <taxon>Fabaceae</taxon>
        <taxon>Papilionoideae</taxon>
        <taxon>50 kb inversion clade</taxon>
        <taxon>NPAAA clade</taxon>
        <taxon>indigoferoid/millettioid clade</taxon>
        <taxon>Phaseoleae</taxon>
        <taxon>Mucuna</taxon>
    </lineage>
</organism>
<keyword evidence="5" id="KW-0378">Hydrolase</keyword>
<evidence type="ECO:0000256" key="5">
    <source>
        <dbReference type="ARBA" id="ARBA00022801"/>
    </source>
</evidence>
<dbReference type="CDD" id="cd09274">
    <property type="entry name" value="RNase_HI_RT_Ty3"/>
    <property type="match status" value="1"/>
</dbReference>
<dbReference type="InterPro" id="IPR041373">
    <property type="entry name" value="RT_RNaseH"/>
</dbReference>
<dbReference type="SUPFAM" id="SSF56672">
    <property type="entry name" value="DNA/RNA polymerases"/>
    <property type="match status" value="1"/>
</dbReference>
<dbReference type="GO" id="GO:0004519">
    <property type="term" value="F:endonuclease activity"/>
    <property type="evidence" value="ECO:0007669"/>
    <property type="project" value="UniProtKB-KW"/>
</dbReference>
<dbReference type="PANTHER" id="PTHR34072">
    <property type="entry name" value="ENZYMATIC POLYPROTEIN-RELATED"/>
    <property type="match status" value="1"/>
</dbReference>
<name>A0A371HEV6_MUCPR</name>
<reference evidence="8" key="1">
    <citation type="submission" date="2018-05" db="EMBL/GenBank/DDBJ databases">
        <title>Draft genome of Mucuna pruriens seed.</title>
        <authorList>
            <person name="Nnadi N.E."/>
            <person name="Vos R."/>
            <person name="Hasami M.H."/>
            <person name="Devisetty U.K."/>
            <person name="Aguiy J.C."/>
        </authorList>
    </citation>
    <scope>NUCLEOTIDE SEQUENCE [LARGE SCALE GENOMIC DNA]</scope>
    <source>
        <strain evidence="8">JCA_2017</strain>
    </source>
</reference>
<keyword evidence="3" id="KW-0540">Nuclease</keyword>
<evidence type="ECO:0000259" key="7">
    <source>
        <dbReference type="Pfam" id="PF17917"/>
    </source>
</evidence>
<evidence type="ECO:0000313" key="8">
    <source>
        <dbReference type="EMBL" id="RDY01234.1"/>
    </source>
</evidence>
<evidence type="ECO:0000256" key="2">
    <source>
        <dbReference type="ARBA" id="ARBA00022695"/>
    </source>
</evidence>
<feature type="domain" description="Reverse transcriptase RNase H-like" evidence="7">
    <location>
        <begin position="85"/>
        <end position="183"/>
    </location>
</feature>
<keyword evidence="1" id="KW-0808">Transferase</keyword>
<keyword evidence="4" id="KW-0255">Endonuclease</keyword>
<dbReference type="Pfam" id="PF17917">
    <property type="entry name" value="RT_RNaseH"/>
    <property type="match status" value="1"/>
</dbReference>
<keyword evidence="2" id="KW-0548">Nucleotidyltransferase</keyword>
<dbReference type="Gene3D" id="3.10.20.370">
    <property type="match status" value="1"/>
</dbReference>
<sequence>MSGQASEPGFPAASNHDLGCVTEGIVLGHLVSARGIEVDKAKVYVISSLSNPAFVREPYVDTFQELKKRLTSAPILQAPNWEILFQLMCNVSNSMLGVVLGQRVSKQSHVIAYAYRTTDLAQVNYTTKEKELLAIVFALDKFRSYLLGSKIIVSFNHAALEYLLKKPNAKPRLIWWMLFLQEFNVEIRHKKGVENVVADHLSQLEREANLILIQDEFLDKRML</sequence>
<dbReference type="GO" id="GO:0003964">
    <property type="term" value="F:RNA-directed DNA polymerase activity"/>
    <property type="evidence" value="ECO:0007669"/>
    <property type="project" value="UniProtKB-KW"/>
</dbReference>
<comment type="caution">
    <text evidence="8">The sequence shown here is derived from an EMBL/GenBank/DDBJ whole genome shotgun (WGS) entry which is preliminary data.</text>
</comment>
<evidence type="ECO:0000313" key="9">
    <source>
        <dbReference type="Proteomes" id="UP000257109"/>
    </source>
</evidence>
<dbReference type="GO" id="GO:0016787">
    <property type="term" value="F:hydrolase activity"/>
    <property type="evidence" value="ECO:0007669"/>
    <property type="project" value="UniProtKB-KW"/>
</dbReference>
<gene>
    <name evidence="8" type="primary">pol</name>
    <name evidence="8" type="ORF">CR513_15463</name>
</gene>
<proteinExistence type="predicted"/>
<keyword evidence="9" id="KW-1185">Reference proteome</keyword>
<dbReference type="InterPro" id="IPR043502">
    <property type="entry name" value="DNA/RNA_pol_sf"/>
</dbReference>
<dbReference type="Proteomes" id="UP000257109">
    <property type="component" value="Unassembled WGS sequence"/>
</dbReference>
<evidence type="ECO:0000256" key="1">
    <source>
        <dbReference type="ARBA" id="ARBA00022679"/>
    </source>
</evidence>
<evidence type="ECO:0000256" key="6">
    <source>
        <dbReference type="ARBA" id="ARBA00022918"/>
    </source>
</evidence>
<dbReference type="PANTHER" id="PTHR34072:SF57">
    <property type="entry name" value="RNA-DIRECTED DNA POLYMERASE"/>
    <property type="match status" value="1"/>
</dbReference>
<keyword evidence="6" id="KW-0695">RNA-directed DNA polymerase</keyword>
<protein>
    <submittedName>
        <fullName evidence="8">Retrovirus-related Pol polyprotein</fullName>
    </submittedName>
</protein>
<dbReference type="OrthoDB" id="425619at2759"/>
<dbReference type="EMBL" id="QJKJ01002808">
    <property type="protein sequence ID" value="RDY01234.1"/>
    <property type="molecule type" value="Genomic_DNA"/>
</dbReference>
<accession>A0A371HEV6</accession>
<evidence type="ECO:0000256" key="3">
    <source>
        <dbReference type="ARBA" id="ARBA00022722"/>
    </source>
</evidence>